<dbReference type="InterPro" id="IPR001128">
    <property type="entry name" value="Cyt_P450"/>
</dbReference>
<keyword evidence="2 7" id="KW-0349">Heme</keyword>
<keyword evidence="9" id="KW-1185">Reference proteome</keyword>
<sequence length="436" mass="47056">MSVRSRMRWVSKHGAVRLALRQAHRRGDLATLATIDPASAPDPLKVYDDLRAAGPFVQGRLATVTASHPAAAALLRDDAFRAAGDLSKLPLPLRALARISYDPAASGPIDPPSLLAVNPPDHTRLRRLVSRVFTARAIDALRGEVERTAHHLLDVMAAEGTVDLVERYAAQLPVTVITTILGVPADMRAQFLRWGADAAATLDVGLPYADFQRVEAAQRAVNSWFAGHFAQLRRVPGDDILSRLVGLTGDGEQLTETELTATAQLLLAAGFETTVNLLGSGTLALLEHREQLESLRADPSRWPNAIEEILRVESPVALTTRVAGADTELLGVAMAARQLVVVMLAGANRDPAVFPNPHVLDVQRANARDHLAFSGGIHFCLGAALARLEGEIGLRLLFERFPDLALAGTPRRRPTRVLRGWETIPVHVGTSARTAR</sequence>
<keyword evidence="5 7" id="KW-0408">Iron</keyword>
<dbReference type="PANTHER" id="PTHR46696">
    <property type="entry name" value="P450, PUTATIVE (EUROFUNG)-RELATED"/>
    <property type="match status" value="1"/>
</dbReference>
<dbReference type="PANTHER" id="PTHR46696:SF4">
    <property type="entry name" value="BIOTIN BIOSYNTHESIS CYTOCHROME P450"/>
    <property type="match status" value="1"/>
</dbReference>
<dbReference type="InterPro" id="IPR036396">
    <property type="entry name" value="Cyt_P450_sf"/>
</dbReference>
<keyword evidence="3 7" id="KW-0479">Metal-binding</keyword>
<dbReference type="InterPro" id="IPR002397">
    <property type="entry name" value="Cyt_P450_B"/>
</dbReference>
<reference evidence="9" key="1">
    <citation type="submission" date="2015-11" db="EMBL/GenBank/DDBJ databases">
        <authorList>
            <person name="Varghese N."/>
        </authorList>
    </citation>
    <scope>NUCLEOTIDE SEQUENCE [LARGE SCALE GENOMIC DNA]</scope>
    <source>
        <strain evidence="9">DSM 45899</strain>
    </source>
</reference>
<dbReference type="Pfam" id="PF00067">
    <property type="entry name" value="p450"/>
    <property type="match status" value="1"/>
</dbReference>
<dbReference type="GO" id="GO:0005506">
    <property type="term" value="F:iron ion binding"/>
    <property type="evidence" value="ECO:0007669"/>
    <property type="project" value="InterPro"/>
</dbReference>
<dbReference type="SUPFAM" id="SSF48264">
    <property type="entry name" value="Cytochrome P450"/>
    <property type="match status" value="1"/>
</dbReference>
<comment type="similarity">
    <text evidence="1 7">Belongs to the cytochrome P450 family.</text>
</comment>
<evidence type="ECO:0000256" key="4">
    <source>
        <dbReference type="ARBA" id="ARBA00023002"/>
    </source>
</evidence>
<accession>A0A0S4QLG7</accession>
<dbReference type="GO" id="GO:0036199">
    <property type="term" value="F:cholest-4-en-3-one 26-monooxygenase activity"/>
    <property type="evidence" value="ECO:0007669"/>
    <property type="project" value="TreeGrafter"/>
</dbReference>
<evidence type="ECO:0000313" key="9">
    <source>
        <dbReference type="Proteomes" id="UP000198802"/>
    </source>
</evidence>
<evidence type="ECO:0000256" key="6">
    <source>
        <dbReference type="ARBA" id="ARBA00023033"/>
    </source>
</evidence>
<dbReference type="GO" id="GO:0008395">
    <property type="term" value="F:steroid hydroxylase activity"/>
    <property type="evidence" value="ECO:0007669"/>
    <property type="project" value="TreeGrafter"/>
</dbReference>
<dbReference type="FunFam" id="1.10.630.10:FF:000018">
    <property type="entry name" value="Cytochrome P450 monooxygenase"/>
    <property type="match status" value="1"/>
</dbReference>
<evidence type="ECO:0000256" key="7">
    <source>
        <dbReference type="RuleBase" id="RU000461"/>
    </source>
</evidence>
<dbReference type="PROSITE" id="PS00086">
    <property type="entry name" value="CYTOCHROME_P450"/>
    <property type="match status" value="1"/>
</dbReference>
<dbReference type="CDD" id="cd20625">
    <property type="entry name" value="CYP164-like"/>
    <property type="match status" value="1"/>
</dbReference>
<evidence type="ECO:0000256" key="3">
    <source>
        <dbReference type="ARBA" id="ARBA00022723"/>
    </source>
</evidence>
<name>A0A0S4QLG7_9ACTN</name>
<dbReference type="AlphaFoldDB" id="A0A0S4QLG7"/>
<dbReference type="Gene3D" id="1.10.630.10">
    <property type="entry name" value="Cytochrome P450"/>
    <property type="match status" value="1"/>
</dbReference>
<organism evidence="8 9">
    <name type="scientific">Parafrankia irregularis</name>
    <dbReference type="NCBI Taxonomy" id="795642"/>
    <lineage>
        <taxon>Bacteria</taxon>
        <taxon>Bacillati</taxon>
        <taxon>Actinomycetota</taxon>
        <taxon>Actinomycetes</taxon>
        <taxon>Frankiales</taxon>
        <taxon>Frankiaceae</taxon>
        <taxon>Parafrankia</taxon>
    </lineage>
</organism>
<keyword evidence="6 7" id="KW-0503">Monooxygenase</keyword>
<dbReference type="EMBL" id="FAOZ01000007">
    <property type="protein sequence ID" value="CUU56391.1"/>
    <property type="molecule type" value="Genomic_DNA"/>
</dbReference>
<dbReference type="GO" id="GO:0020037">
    <property type="term" value="F:heme binding"/>
    <property type="evidence" value="ECO:0007669"/>
    <property type="project" value="InterPro"/>
</dbReference>
<dbReference type="Proteomes" id="UP000198802">
    <property type="component" value="Unassembled WGS sequence"/>
</dbReference>
<dbReference type="PRINTS" id="PR00359">
    <property type="entry name" value="BP450"/>
</dbReference>
<dbReference type="InterPro" id="IPR017972">
    <property type="entry name" value="Cyt_P450_CS"/>
</dbReference>
<gene>
    <name evidence="8" type="ORF">Ga0074812_107275</name>
</gene>
<evidence type="ECO:0000256" key="2">
    <source>
        <dbReference type="ARBA" id="ARBA00022617"/>
    </source>
</evidence>
<evidence type="ECO:0008006" key="10">
    <source>
        <dbReference type="Google" id="ProtNLM"/>
    </source>
</evidence>
<proteinExistence type="inferred from homology"/>
<evidence type="ECO:0000256" key="1">
    <source>
        <dbReference type="ARBA" id="ARBA00010617"/>
    </source>
</evidence>
<evidence type="ECO:0000256" key="5">
    <source>
        <dbReference type="ARBA" id="ARBA00023004"/>
    </source>
</evidence>
<evidence type="ECO:0000313" key="8">
    <source>
        <dbReference type="EMBL" id="CUU56391.1"/>
    </source>
</evidence>
<protein>
    <recommendedName>
        <fullName evidence="10">Cytochrome P450</fullName>
    </recommendedName>
</protein>
<dbReference type="GO" id="GO:0006707">
    <property type="term" value="P:cholesterol catabolic process"/>
    <property type="evidence" value="ECO:0007669"/>
    <property type="project" value="TreeGrafter"/>
</dbReference>
<keyword evidence="4 7" id="KW-0560">Oxidoreductase</keyword>